<dbReference type="InterPro" id="IPR007634">
    <property type="entry name" value="RNA_pol_sigma_54_DNA-bd"/>
</dbReference>
<dbReference type="GO" id="GO:0016779">
    <property type="term" value="F:nucleotidyltransferase activity"/>
    <property type="evidence" value="ECO:0007669"/>
    <property type="project" value="UniProtKB-KW"/>
</dbReference>
<dbReference type="PANTHER" id="PTHR32248:SF4">
    <property type="entry name" value="RNA POLYMERASE SIGMA-54 FACTOR"/>
    <property type="match status" value="1"/>
</dbReference>
<accession>W8X003</accession>
<feature type="domain" description="RNA polymerase sigma factor 54 DNA-binding" evidence="11">
    <location>
        <begin position="329"/>
        <end position="484"/>
    </location>
</feature>
<evidence type="ECO:0000256" key="4">
    <source>
        <dbReference type="ARBA" id="ARBA00022695"/>
    </source>
</evidence>
<dbReference type="Pfam" id="PF00309">
    <property type="entry name" value="Sigma54_AID"/>
    <property type="match status" value="1"/>
</dbReference>
<dbReference type="KEGG" id="cdn:BN940_13601"/>
<comment type="similarity">
    <text evidence="1 9">Belongs to the sigma-54 factor family.</text>
</comment>
<dbReference type="NCBIfam" id="TIGR02395">
    <property type="entry name" value="rpoN_sigma"/>
    <property type="match status" value="1"/>
</dbReference>
<feature type="compositionally biased region" description="Pro residues" evidence="10">
    <location>
        <begin position="92"/>
        <end position="108"/>
    </location>
</feature>
<dbReference type="AlphaFoldDB" id="W8X003"/>
<keyword evidence="8 9" id="KW-0804">Transcription</keyword>
<organism evidence="13 14">
    <name type="scientific">Castellaniella defragrans (strain DSM 12143 / CCUG 39792 / 65Phen)</name>
    <name type="common">Alcaligenes defragrans</name>
    <dbReference type="NCBI Taxonomy" id="1437824"/>
    <lineage>
        <taxon>Bacteria</taxon>
        <taxon>Pseudomonadati</taxon>
        <taxon>Pseudomonadota</taxon>
        <taxon>Betaproteobacteria</taxon>
        <taxon>Burkholderiales</taxon>
        <taxon>Alcaligenaceae</taxon>
        <taxon>Castellaniella</taxon>
    </lineage>
</organism>
<reference evidence="13 14" key="1">
    <citation type="journal article" date="2014" name="BMC Microbiol.">
        <title>The oxygen-independent metabolism of cyclic monoterpenes in Castellaniella defragrans 65Phen.</title>
        <authorList>
            <person name="Petasch J."/>
            <person name="Disch E.M."/>
            <person name="Markert S."/>
            <person name="Becher D."/>
            <person name="Schweder T."/>
            <person name="Huttel B."/>
            <person name="Reinhardt R."/>
            <person name="Harder J."/>
        </authorList>
    </citation>
    <scope>NUCLEOTIDE SEQUENCE [LARGE SCALE GENOMIC DNA]</scope>
    <source>
        <strain evidence="13">65Phen</strain>
    </source>
</reference>
<dbReference type="PATRIC" id="fig|1437824.5.peg.2686"/>
<evidence type="ECO:0000256" key="10">
    <source>
        <dbReference type="SAM" id="MobiDB-lite"/>
    </source>
</evidence>
<evidence type="ECO:0000256" key="7">
    <source>
        <dbReference type="ARBA" id="ARBA00023125"/>
    </source>
</evidence>
<dbReference type="Proteomes" id="UP000019805">
    <property type="component" value="Chromosome"/>
</dbReference>
<evidence type="ECO:0000256" key="3">
    <source>
        <dbReference type="ARBA" id="ARBA00022679"/>
    </source>
</evidence>
<evidence type="ECO:0000313" key="14">
    <source>
        <dbReference type="Proteomes" id="UP000019805"/>
    </source>
</evidence>
<sequence>MEETLSYAGPELQLRHGMALAPRLQQSVKFLQMSTLEFQQAVRHALETNPFLEEAEEESDPVAACADIALSTAPAAGGELLPAGPADTLDEPAPPAPDAPDAPYPGDYPQPAAQGDMDPFAHKPTRRSLRDRLLGALGTLPLSERDRMLASYLIDSLDPDGYLRQPLDSLSEDGAFDPPAEEAEWRMALGLVQQLHAPGIGARDLRECLMLQLRAREDAGDPAHRLARAIVDGHLSRLARNDWAGLRRELGADDATLRQACELIRTLDPKPGLRYDDSPISYPIPDVVIDKVGARWRVRLNEAAIPRARLHRQYADWFQRARCDSREPLQRELQEARWLIRNVEQRYATILRVAEAIVLRQRRFFDYGDVALRPLMLHEIAEDLDIHESTVSRATAGKYMLTPRGLYEFRHFFSRELGTEGAGSCSAGAVRALIQELIDAEDPAQPLSDVDLTQQLARHGILVARRTVTKYRGQLKIPAVELRRVHY</sequence>
<keyword evidence="3 9" id="KW-0808">Transferase</keyword>
<evidence type="ECO:0000256" key="1">
    <source>
        <dbReference type="ARBA" id="ARBA00008798"/>
    </source>
</evidence>
<dbReference type="GO" id="GO:0016987">
    <property type="term" value="F:sigma factor activity"/>
    <property type="evidence" value="ECO:0007669"/>
    <property type="project" value="UniProtKB-KW"/>
</dbReference>
<dbReference type="Pfam" id="PF04552">
    <property type="entry name" value="Sigma54_DBD"/>
    <property type="match status" value="1"/>
</dbReference>
<dbReference type="PRINTS" id="PR00045">
    <property type="entry name" value="SIGMA54FCT"/>
</dbReference>
<evidence type="ECO:0000256" key="9">
    <source>
        <dbReference type="PIRNR" id="PIRNR000774"/>
    </source>
</evidence>
<dbReference type="PROSITE" id="PS00718">
    <property type="entry name" value="SIGMA54_2"/>
    <property type="match status" value="1"/>
</dbReference>
<evidence type="ECO:0000256" key="5">
    <source>
        <dbReference type="ARBA" id="ARBA00023015"/>
    </source>
</evidence>
<keyword evidence="6 9" id="KW-0731">Sigma factor</keyword>
<dbReference type="GO" id="GO:0001216">
    <property type="term" value="F:DNA-binding transcription activator activity"/>
    <property type="evidence" value="ECO:0007669"/>
    <property type="project" value="InterPro"/>
</dbReference>
<dbReference type="InterPro" id="IPR007046">
    <property type="entry name" value="RNA_pol_sigma_54_core-bd"/>
</dbReference>
<dbReference type="Gene3D" id="1.10.10.60">
    <property type="entry name" value="Homeodomain-like"/>
    <property type="match status" value="1"/>
</dbReference>
<dbReference type="GO" id="GO:0000428">
    <property type="term" value="C:DNA-directed RNA polymerase complex"/>
    <property type="evidence" value="ECO:0007669"/>
    <property type="project" value="UniProtKB-KW"/>
</dbReference>
<keyword evidence="4 9" id="KW-0548">Nucleotidyltransferase</keyword>
<feature type="region of interest" description="Disordered" evidence="10">
    <location>
        <begin position="76"/>
        <end position="115"/>
    </location>
</feature>
<dbReference type="Gene3D" id="1.10.10.1330">
    <property type="entry name" value="RNA polymerase sigma-54 factor, core-binding domain"/>
    <property type="match status" value="1"/>
</dbReference>
<dbReference type="EMBL" id="HG916765">
    <property type="protein sequence ID" value="CDM25169.1"/>
    <property type="molecule type" value="Genomic_DNA"/>
</dbReference>
<keyword evidence="5 9" id="KW-0805">Transcription regulation</keyword>
<dbReference type="HOGENOM" id="CLU_020569_0_1_4"/>
<keyword evidence="7 9" id="KW-0238">DNA-binding</keyword>
<dbReference type="GO" id="GO:0006352">
    <property type="term" value="P:DNA-templated transcription initiation"/>
    <property type="evidence" value="ECO:0007669"/>
    <property type="project" value="InterPro"/>
</dbReference>
<dbReference type="NCBIfam" id="NF009118">
    <property type="entry name" value="PRK12469.1"/>
    <property type="match status" value="1"/>
</dbReference>
<name>W8X003_CASD6</name>
<dbReference type="GO" id="GO:0003677">
    <property type="term" value="F:DNA binding"/>
    <property type="evidence" value="ECO:0007669"/>
    <property type="project" value="UniProtKB-KW"/>
</dbReference>
<evidence type="ECO:0000256" key="2">
    <source>
        <dbReference type="ARBA" id="ARBA00022478"/>
    </source>
</evidence>
<feature type="compositionally biased region" description="Low complexity" evidence="10">
    <location>
        <begin position="76"/>
        <end position="87"/>
    </location>
</feature>
<feature type="domain" description="RNA polymerase sigma factor 54 core-binding" evidence="12">
    <location>
        <begin position="125"/>
        <end position="314"/>
    </location>
</feature>
<dbReference type="PANTHER" id="PTHR32248">
    <property type="entry name" value="RNA POLYMERASE SIGMA-54 FACTOR"/>
    <property type="match status" value="1"/>
</dbReference>
<evidence type="ECO:0000313" key="13">
    <source>
        <dbReference type="EMBL" id="CDM25169.1"/>
    </source>
</evidence>
<proteinExistence type="inferred from homology"/>
<gene>
    <name evidence="13" type="ORF">BN940_13601</name>
</gene>
<evidence type="ECO:0000256" key="8">
    <source>
        <dbReference type="ARBA" id="ARBA00023163"/>
    </source>
</evidence>
<dbReference type="PIRSF" id="PIRSF000774">
    <property type="entry name" value="RpoN"/>
    <property type="match status" value="1"/>
</dbReference>
<dbReference type="STRING" id="1437824.BN940_13601"/>
<comment type="function">
    <text evidence="9">Sigma factors are initiation factors that promote the attachment of RNA polymerase to specific initiation sites and are then released.</text>
</comment>
<dbReference type="PROSITE" id="PS50044">
    <property type="entry name" value="SIGMA54_3"/>
    <property type="match status" value="1"/>
</dbReference>
<protein>
    <recommendedName>
        <fullName evidence="9">RNA polymerase sigma-54 factor</fullName>
    </recommendedName>
</protein>
<evidence type="ECO:0000259" key="12">
    <source>
        <dbReference type="Pfam" id="PF04963"/>
    </source>
</evidence>
<dbReference type="PROSITE" id="PS00717">
    <property type="entry name" value="SIGMA54_1"/>
    <property type="match status" value="1"/>
</dbReference>
<evidence type="ECO:0000256" key="6">
    <source>
        <dbReference type="ARBA" id="ARBA00023082"/>
    </source>
</evidence>
<dbReference type="eggNOG" id="COG1508">
    <property type="taxonomic scope" value="Bacteria"/>
</dbReference>
<evidence type="ECO:0000259" key="11">
    <source>
        <dbReference type="Pfam" id="PF04552"/>
    </source>
</evidence>
<dbReference type="Pfam" id="PF04963">
    <property type="entry name" value="Sigma54_CBD"/>
    <property type="match status" value="1"/>
</dbReference>
<keyword evidence="2 9" id="KW-0240">DNA-directed RNA polymerase</keyword>
<dbReference type="RefSeq" id="WP_043683786.1">
    <property type="nucleotide sequence ID" value="NZ_HG916765.1"/>
</dbReference>
<dbReference type="InterPro" id="IPR038709">
    <property type="entry name" value="RpoN_core-bd_sf"/>
</dbReference>
<dbReference type="InterPro" id="IPR000394">
    <property type="entry name" value="RNA_pol_sigma_54"/>
</dbReference>
<keyword evidence="14" id="KW-1185">Reference proteome</keyword>
<dbReference type="OrthoDB" id="9814402at2"/>